<reference evidence="1" key="1">
    <citation type="submission" date="2022-02" db="EMBL/GenBank/DDBJ databases">
        <title>Plant Genome Project.</title>
        <authorList>
            <person name="Zhang R.-G."/>
        </authorList>
    </citation>
    <scope>NUCLEOTIDE SEQUENCE</scope>
    <source>
        <strain evidence="1">AT1</strain>
    </source>
</reference>
<gene>
    <name evidence="1" type="ORF">RHMOL_Rhmol12G0022400</name>
</gene>
<dbReference type="EMBL" id="CM046399">
    <property type="protein sequence ID" value="KAI8526776.1"/>
    <property type="molecule type" value="Genomic_DNA"/>
</dbReference>
<name>A0ACC0LER9_RHOML</name>
<organism evidence="1 2">
    <name type="scientific">Rhododendron molle</name>
    <name type="common">Chinese azalea</name>
    <name type="synonym">Azalea mollis</name>
    <dbReference type="NCBI Taxonomy" id="49168"/>
    <lineage>
        <taxon>Eukaryota</taxon>
        <taxon>Viridiplantae</taxon>
        <taxon>Streptophyta</taxon>
        <taxon>Embryophyta</taxon>
        <taxon>Tracheophyta</taxon>
        <taxon>Spermatophyta</taxon>
        <taxon>Magnoliopsida</taxon>
        <taxon>eudicotyledons</taxon>
        <taxon>Gunneridae</taxon>
        <taxon>Pentapetalae</taxon>
        <taxon>asterids</taxon>
        <taxon>Ericales</taxon>
        <taxon>Ericaceae</taxon>
        <taxon>Ericoideae</taxon>
        <taxon>Rhodoreae</taxon>
        <taxon>Rhododendron</taxon>
    </lineage>
</organism>
<sequence length="55" mass="6657">MMSIGILVPCYCVAYGIYFMRRNQRHTDELRQLMRQNHRETQRDDESADEEEGYT</sequence>
<comment type="caution">
    <text evidence="1">The sequence shown here is derived from an EMBL/GenBank/DDBJ whole genome shotgun (WGS) entry which is preliminary data.</text>
</comment>
<evidence type="ECO:0000313" key="1">
    <source>
        <dbReference type="EMBL" id="KAI8526776.1"/>
    </source>
</evidence>
<evidence type="ECO:0000313" key="2">
    <source>
        <dbReference type="Proteomes" id="UP001062846"/>
    </source>
</evidence>
<keyword evidence="2" id="KW-1185">Reference proteome</keyword>
<protein>
    <submittedName>
        <fullName evidence="1">Uncharacterized protein</fullName>
    </submittedName>
</protein>
<accession>A0ACC0LER9</accession>
<proteinExistence type="predicted"/>
<dbReference type="Proteomes" id="UP001062846">
    <property type="component" value="Chromosome 12"/>
</dbReference>